<sequence length="941" mass="104461">MDMLRPFVTGRRRHGALGLVGFTDFTGFIAFASTSAGVSRVLRIRLPGRCRWFFVVFFASLPSGTASIVTLPRRFTGFPPSLLSLPLRDHQDHHTGHLVGTGPRRRDSQRLWELDWLRLPSAASVSSDGSALATSSTSSFDQWNHRLGEYLSAALRQVLSEQGTLAQFSCPGAHAQNGVAECKHRHLLETARALMLASSVPPHFWAEAISTATYSINIQPSSALRGGIPLERLCGKTPDYSDLRLFGCVCYVLLAPRERTKLTAQSVECVFLGYSAEHKGYRCWDPVGRRIRISRDIVFDESRPFYPRPTSDASLASLVDPLSFLFIPDIAFAHRPSPLVPSSTVSSTGVVPPSVVSPVESSSESSSLTPDYTTKPPVTQVYTRRSALTSLEPTSDEPSSGPSEPFFDEPSPAASSPEQLRRGHRPRQPVDRYGFGPVTWQGFAGSVLYEPLSYRDAILHPEWQLVMAEEIAALERTGTWDLVPTPSHVRPITCKWVYKVKTRSDGSFERYKARPVARGFQQEHGRDYDETFAPVAHMTTVSALLAVASVRAWSISQLDVKNAFLNGELREEIYMQPPPRYSVPEGMVCRLRRSLYGLKQAPRAWFQRFASVVIAAGFSVSAHDPALFVHTSSRGRTLLLLYVDDMIITGDDPQFIAFVKARLSEQFLMSDLGPLRYFLGIEGLLDRASITDHKTEETPMELNLHLSATDGEHLDDPTRYRHIVGSLVYLGVTHPDIFYSVHIRSQFVSAPTQLHYSHLLRAYCDATWASDSSDRRSLSAYCVFLGGSLIAWKTKKQTAVSRSSTEAELRAMALVTAEVTWLRWLLADFGVSMSIPIPLLTDSTGAISIARDPVKHELTKHIGVDAYYTRAQIQDGIVTLRYVPSELQLADFLTKAQTRDQHRFYLSKLNLKAEIKSAASFVSTSGLVGPPEAKFKSSVGF</sequence>
<dbReference type="InterPro" id="IPR013103">
    <property type="entry name" value="RVT_2"/>
</dbReference>
<evidence type="ECO:0000313" key="4">
    <source>
        <dbReference type="EMBL" id="WVZ97152.1"/>
    </source>
</evidence>
<feature type="transmembrane region" description="Helical" evidence="2">
    <location>
        <begin position="50"/>
        <end position="71"/>
    </location>
</feature>
<dbReference type="Pfam" id="PF25597">
    <property type="entry name" value="SH3_retrovirus"/>
    <property type="match status" value="1"/>
</dbReference>
<dbReference type="Pfam" id="PF07727">
    <property type="entry name" value="RVT_2"/>
    <property type="match status" value="1"/>
</dbReference>
<dbReference type="EMBL" id="CP144754">
    <property type="protein sequence ID" value="WVZ97152.1"/>
    <property type="molecule type" value="Genomic_DNA"/>
</dbReference>
<dbReference type="GO" id="GO:0003676">
    <property type="term" value="F:nucleic acid binding"/>
    <property type="evidence" value="ECO:0007669"/>
    <property type="project" value="InterPro"/>
</dbReference>
<keyword evidence="2" id="KW-0472">Membrane</keyword>
<dbReference type="InterPro" id="IPR036397">
    <property type="entry name" value="RNaseH_sf"/>
</dbReference>
<dbReference type="PANTHER" id="PTHR11439:SF461">
    <property type="entry name" value="OS10G0432200 PROTEIN"/>
    <property type="match status" value="1"/>
</dbReference>
<feature type="compositionally biased region" description="Low complexity" evidence="1">
    <location>
        <begin position="342"/>
        <end position="370"/>
    </location>
</feature>
<name>A0AAQ3XHW6_PASNO</name>
<evidence type="ECO:0000256" key="2">
    <source>
        <dbReference type="SAM" id="Phobius"/>
    </source>
</evidence>
<dbReference type="Proteomes" id="UP001341281">
    <property type="component" value="Chromosome 10"/>
</dbReference>
<feature type="domain" description="Integrase catalytic" evidence="3">
    <location>
        <begin position="149"/>
        <end position="237"/>
    </location>
</feature>
<gene>
    <name evidence="4" type="ORF">U9M48_042707</name>
</gene>
<evidence type="ECO:0000256" key="1">
    <source>
        <dbReference type="SAM" id="MobiDB-lite"/>
    </source>
</evidence>
<dbReference type="CDD" id="cd09272">
    <property type="entry name" value="RNase_HI_RT_Ty1"/>
    <property type="match status" value="1"/>
</dbReference>
<dbReference type="PANTHER" id="PTHR11439">
    <property type="entry name" value="GAG-POL-RELATED RETROTRANSPOSON"/>
    <property type="match status" value="1"/>
</dbReference>
<keyword evidence="2" id="KW-1133">Transmembrane helix</keyword>
<dbReference type="InterPro" id="IPR012337">
    <property type="entry name" value="RNaseH-like_sf"/>
</dbReference>
<feature type="transmembrane region" description="Helical" evidence="2">
    <location>
        <begin position="16"/>
        <end position="38"/>
    </location>
</feature>
<evidence type="ECO:0000313" key="5">
    <source>
        <dbReference type="Proteomes" id="UP001341281"/>
    </source>
</evidence>
<dbReference type="PROSITE" id="PS50994">
    <property type="entry name" value="INTEGRASE"/>
    <property type="match status" value="1"/>
</dbReference>
<organism evidence="4 5">
    <name type="scientific">Paspalum notatum var. saurae</name>
    <dbReference type="NCBI Taxonomy" id="547442"/>
    <lineage>
        <taxon>Eukaryota</taxon>
        <taxon>Viridiplantae</taxon>
        <taxon>Streptophyta</taxon>
        <taxon>Embryophyta</taxon>
        <taxon>Tracheophyta</taxon>
        <taxon>Spermatophyta</taxon>
        <taxon>Magnoliopsida</taxon>
        <taxon>Liliopsida</taxon>
        <taxon>Poales</taxon>
        <taxon>Poaceae</taxon>
        <taxon>PACMAD clade</taxon>
        <taxon>Panicoideae</taxon>
        <taxon>Andropogonodae</taxon>
        <taxon>Paspaleae</taxon>
        <taxon>Paspalinae</taxon>
        <taxon>Paspalum</taxon>
    </lineage>
</organism>
<feature type="region of interest" description="Disordered" evidence="1">
    <location>
        <begin position="342"/>
        <end position="431"/>
    </location>
</feature>
<dbReference type="AlphaFoldDB" id="A0AAQ3XHW6"/>
<reference evidence="4 5" key="1">
    <citation type="submission" date="2024-02" db="EMBL/GenBank/DDBJ databases">
        <title>High-quality chromosome-scale genome assembly of Pensacola bahiagrass (Paspalum notatum Flugge var. saurae).</title>
        <authorList>
            <person name="Vega J.M."/>
            <person name="Podio M."/>
            <person name="Orjuela J."/>
            <person name="Siena L.A."/>
            <person name="Pessino S.C."/>
            <person name="Combes M.C."/>
            <person name="Mariac C."/>
            <person name="Albertini E."/>
            <person name="Pupilli F."/>
            <person name="Ortiz J.P.A."/>
            <person name="Leblanc O."/>
        </authorList>
    </citation>
    <scope>NUCLEOTIDE SEQUENCE [LARGE SCALE GENOMIC DNA]</scope>
    <source>
        <strain evidence="4">R1</strain>
        <tissue evidence="4">Leaf</tissue>
    </source>
</reference>
<dbReference type="GO" id="GO:0015074">
    <property type="term" value="P:DNA integration"/>
    <property type="evidence" value="ECO:0007669"/>
    <property type="project" value="InterPro"/>
</dbReference>
<dbReference type="InterPro" id="IPR043502">
    <property type="entry name" value="DNA/RNA_pol_sf"/>
</dbReference>
<dbReference type="InterPro" id="IPR057670">
    <property type="entry name" value="SH3_retrovirus"/>
</dbReference>
<dbReference type="Gene3D" id="3.30.420.10">
    <property type="entry name" value="Ribonuclease H-like superfamily/Ribonuclease H"/>
    <property type="match status" value="1"/>
</dbReference>
<dbReference type="SUPFAM" id="SSF53098">
    <property type="entry name" value="Ribonuclease H-like"/>
    <property type="match status" value="1"/>
</dbReference>
<dbReference type="InterPro" id="IPR001584">
    <property type="entry name" value="Integrase_cat-core"/>
</dbReference>
<dbReference type="SUPFAM" id="SSF56672">
    <property type="entry name" value="DNA/RNA polymerases"/>
    <property type="match status" value="1"/>
</dbReference>
<protein>
    <recommendedName>
        <fullName evidence="3">Integrase catalytic domain-containing protein</fullName>
    </recommendedName>
</protein>
<keyword evidence="5" id="KW-1185">Reference proteome</keyword>
<proteinExistence type="predicted"/>
<keyword evidence="2" id="KW-0812">Transmembrane</keyword>
<feature type="compositionally biased region" description="Polar residues" evidence="1">
    <location>
        <begin position="376"/>
        <end position="402"/>
    </location>
</feature>
<evidence type="ECO:0000259" key="3">
    <source>
        <dbReference type="PROSITE" id="PS50994"/>
    </source>
</evidence>
<accession>A0AAQ3XHW6</accession>